<accession>C0ECR5</accession>
<gene>
    <name evidence="1" type="ORF">CLOSTMETH_01636</name>
</gene>
<dbReference type="AlphaFoldDB" id="C0ECR5"/>
<dbReference type="EMBL" id="ACEC01000057">
    <property type="protein sequence ID" value="EEG30709.1"/>
    <property type="molecule type" value="Genomic_DNA"/>
</dbReference>
<sequence length="52" mass="6126">MFRRIQDRKDLYHVCVYQKCDREVSSQATCYTTGILAMKGGFHKVKAEDREI</sequence>
<dbReference type="Proteomes" id="UP000003340">
    <property type="component" value="Unassembled WGS sequence"/>
</dbReference>
<dbReference type="HOGENOM" id="CLU_3078435_0_0_9"/>
<evidence type="ECO:0000313" key="1">
    <source>
        <dbReference type="EMBL" id="EEG30709.1"/>
    </source>
</evidence>
<comment type="caution">
    <text evidence="1">The sequence shown here is derived from an EMBL/GenBank/DDBJ whole genome shotgun (WGS) entry which is preliminary data.</text>
</comment>
<protein>
    <submittedName>
        <fullName evidence="1">Uncharacterized protein</fullName>
    </submittedName>
</protein>
<organism evidence="1 2">
    <name type="scientific">[Clostridium] methylpentosum DSM 5476</name>
    <dbReference type="NCBI Taxonomy" id="537013"/>
    <lineage>
        <taxon>Bacteria</taxon>
        <taxon>Bacillati</taxon>
        <taxon>Bacillota</taxon>
        <taxon>Clostridia</taxon>
        <taxon>Eubacteriales</taxon>
        <taxon>Oscillospiraceae</taxon>
        <taxon>Oscillospiraceae incertae sedis</taxon>
    </lineage>
</organism>
<reference evidence="1 2" key="1">
    <citation type="submission" date="2009-01" db="EMBL/GenBank/DDBJ databases">
        <authorList>
            <person name="Fulton L."/>
            <person name="Clifton S."/>
            <person name="Fulton B."/>
            <person name="Xu J."/>
            <person name="Minx P."/>
            <person name="Pepin K.H."/>
            <person name="Johnson M."/>
            <person name="Bhonagiri V."/>
            <person name="Nash W.E."/>
            <person name="Mardis E.R."/>
            <person name="Wilson R.K."/>
        </authorList>
    </citation>
    <scope>NUCLEOTIDE SEQUENCE [LARGE SCALE GENOMIC DNA]</scope>
    <source>
        <strain evidence="1 2">DSM 5476</strain>
    </source>
</reference>
<keyword evidence="2" id="KW-1185">Reference proteome</keyword>
<evidence type="ECO:0000313" key="2">
    <source>
        <dbReference type="Proteomes" id="UP000003340"/>
    </source>
</evidence>
<reference evidence="1 2" key="2">
    <citation type="submission" date="2009-02" db="EMBL/GenBank/DDBJ databases">
        <title>Draft genome sequence of Clostridium methylpentosum (DSM 5476).</title>
        <authorList>
            <person name="Sudarsanam P."/>
            <person name="Ley R."/>
            <person name="Guruge J."/>
            <person name="Turnbaugh P.J."/>
            <person name="Mahowald M."/>
            <person name="Liep D."/>
            <person name="Gordon J."/>
        </authorList>
    </citation>
    <scope>NUCLEOTIDE SEQUENCE [LARGE SCALE GENOMIC DNA]</scope>
    <source>
        <strain evidence="1 2">DSM 5476</strain>
    </source>
</reference>
<name>C0ECR5_9FIRM</name>
<proteinExistence type="predicted"/>